<accession>A0A1H3FHK4</accession>
<sequence>MITYYDDRFVQVTSAAIRVGGRSYPLAELAGVWHRRGERSWGALAGRGAVGVALIAPIVAAAIGIAVALSLHASISTTVALVGGACLVGLAVGPLADLLLDRMDRSYDRGTRDLQLWAEVRGAPVLVLQTRDALKFGQIYRALQRAMERRALAHR</sequence>
<dbReference type="Pfam" id="PF19744">
    <property type="entry name" value="DUF6232"/>
    <property type="match status" value="1"/>
</dbReference>
<dbReference type="InterPro" id="IPR045629">
    <property type="entry name" value="DUF6232"/>
</dbReference>
<organism evidence="2 3">
    <name type="scientific">Micromonospora pattaloongensis</name>
    <dbReference type="NCBI Taxonomy" id="405436"/>
    <lineage>
        <taxon>Bacteria</taxon>
        <taxon>Bacillati</taxon>
        <taxon>Actinomycetota</taxon>
        <taxon>Actinomycetes</taxon>
        <taxon>Micromonosporales</taxon>
        <taxon>Micromonosporaceae</taxon>
        <taxon>Micromonospora</taxon>
    </lineage>
</organism>
<dbReference type="EMBL" id="FNPH01000001">
    <property type="protein sequence ID" value="SDX90456.1"/>
    <property type="molecule type" value="Genomic_DNA"/>
</dbReference>
<proteinExistence type="predicted"/>
<keyword evidence="1" id="KW-0472">Membrane</keyword>
<keyword evidence="1" id="KW-0812">Transmembrane</keyword>
<feature type="transmembrane region" description="Helical" evidence="1">
    <location>
        <begin position="75"/>
        <end position="100"/>
    </location>
</feature>
<reference evidence="3" key="1">
    <citation type="submission" date="2016-10" db="EMBL/GenBank/DDBJ databases">
        <authorList>
            <person name="Varghese N."/>
            <person name="Submissions S."/>
        </authorList>
    </citation>
    <scope>NUCLEOTIDE SEQUENCE [LARGE SCALE GENOMIC DNA]</scope>
    <source>
        <strain evidence="3">DSM 45245</strain>
    </source>
</reference>
<gene>
    <name evidence="2" type="ORF">SAMN05444365_10113</name>
</gene>
<dbReference type="OrthoDB" id="3402719at2"/>
<dbReference type="RefSeq" id="WP_091549850.1">
    <property type="nucleotide sequence ID" value="NZ_FNPH01000001.1"/>
</dbReference>
<dbReference type="AlphaFoldDB" id="A0A1H3FHK4"/>
<feature type="transmembrane region" description="Helical" evidence="1">
    <location>
        <begin position="44"/>
        <end position="69"/>
    </location>
</feature>
<dbReference type="STRING" id="405436.SAMN05444365_10113"/>
<keyword evidence="3" id="KW-1185">Reference proteome</keyword>
<evidence type="ECO:0000256" key="1">
    <source>
        <dbReference type="SAM" id="Phobius"/>
    </source>
</evidence>
<evidence type="ECO:0000313" key="3">
    <source>
        <dbReference type="Proteomes" id="UP000242415"/>
    </source>
</evidence>
<keyword evidence="1" id="KW-1133">Transmembrane helix</keyword>
<protein>
    <submittedName>
        <fullName evidence="2">Uncharacterized protein</fullName>
    </submittedName>
</protein>
<name>A0A1H3FHK4_9ACTN</name>
<dbReference type="Proteomes" id="UP000242415">
    <property type="component" value="Unassembled WGS sequence"/>
</dbReference>
<evidence type="ECO:0000313" key="2">
    <source>
        <dbReference type="EMBL" id="SDX90456.1"/>
    </source>
</evidence>